<dbReference type="AlphaFoldDB" id="A0A699H6I1"/>
<accession>A0A699H6I1</accession>
<comment type="caution">
    <text evidence="1">The sequence shown here is derived from an EMBL/GenBank/DDBJ whole genome shotgun (WGS) entry which is preliminary data.</text>
</comment>
<gene>
    <name evidence="1" type="ORF">Tci_327394</name>
</gene>
<proteinExistence type="predicted"/>
<name>A0A699H6I1_TANCI</name>
<reference evidence="1" key="1">
    <citation type="journal article" date="2019" name="Sci. Rep.">
        <title>Draft genome of Tanacetum cinerariifolium, the natural source of mosquito coil.</title>
        <authorList>
            <person name="Yamashiro T."/>
            <person name="Shiraishi A."/>
            <person name="Satake H."/>
            <person name="Nakayama K."/>
        </authorList>
    </citation>
    <scope>NUCLEOTIDE SEQUENCE</scope>
</reference>
<evidence type="ECO:0000313" key="1">
    <source>
        <dbReference type="EMBL" id="GEX55419.1"/>
    </source>
</evidence>
<dbReference type="EMBL" id="BKCJ010115263">
    <property type="protein sequence ID" value="GEX55419.1"/>
    <property type="molecule type" value="Genomic_DNA"/>
</dbReference>
<sequence length="145" mass="16491">MPYLDTTPNRAVSIGALNKDKCSVIDDVFDIGVEEVVVGGGEACGVREDELKRVITALKDGGGESSLRASDLRIKNRRKLLFIDHYLRILFIEYYSQYCSSVNFFTVLRVNFRQSTVYGIGQQQSRRERRTIEAFANWYDGRIPG</sequence>
<protein>
    <submittedName>
        <fullName evidence="1">Uncharacterized protein</fullName>
    </submittedName>
</protein>
<organism evidence="1">
    <name type="scientific">Tanacetum cinerariifolium</name>
    <name type="common">Dalmatian daisy</name>
    <name type="synonym">Chrysanthemum cinerariifolium</name>
    <dbReference type="NCBI Taxonomy" id="118510"/>
    <lineage>
        <taxon>Eukaryota</taxon>
        <taxon>Viridiplantae</taxon>
        <taxon>Streptophyta</taxon>
        <taxon>Embryophyta</taxon>
        <taxon>Tracheophyta</taxon>
        <taxon>Spermatophyta</taxon>
        <taxon>Magnoliopsida</taxon>
        <taxon>eudicotyledons</taxon>
        <taxon>Gunneridae</taxon>
        <taxon>Pentapetalae</taxon>
        <taxon>asterids</taxon>
        <taxon>campanulids</taxon>
        <taxon>Asterales</taxon>
        <taxon>Asteraceae</taxon>
        <taxon>Asteroideae</taxon>
        <taxon>Anthemideae</taxon>
        <taxon>Anthemidinae</taxon>
        <taxon>Tanacetum</taxon>
    </lineage>
</organism>